<comment type="caution">
    <text evidence="8">The sequence shown here is derived from an EMBL/GenBank/DDBJ whole genome shotgun (WGS) entry which is preliminary data.</text>
</comment>
<keyword evidence="4" id="KW-0238">DNA-binding</keyword>
<gene>
    <name evidence="8" type="ORF">VF08_10770</name>
</gene>
<dbReference type="InterPro" id="IPR014284">
    <property type="entry name" value="RNA_pol_sigma-70_dom"/>
</dbReference>
<dbReference type="Gene3D" id="1.10.10.10">
    <property type="entry name" value="Winged helix-like DNA-binding domain superfamily/Winged helix DNA-binding domain"/>
    <property type="match status" value="1"/>
</dbReference>
<dbReference type="SUPFAM" id="SSF88659">
    <property type="entry name" value="Sigma3 and sigma4 domains of RNA polymerase sigma factors"/>
    <property type="match status" value="1"/>
</dbReference>
<dbReference type="InterPro" id="IPR039425">
    <property type="entry name" value="RNA_pol_sigma-70-like"/>
</dbReference>
<evidence type="ECO:0008006" key="10">
    <source>
        <dbReference type="Google" id="ProtNLM"/>
    </source>
</evidence>
<feature type="domain" description="RNA polymerase sigma-70 region 2" evidence="6">
    <location>
        <begin position="28"/>
        <end position="92"/>
    </location>
</feature>
<feature type="domain" description="RNA polymerase sigma factor 70 region 4 type 2" evidence="7">
    <location>
        <begin position="135"/>
        <end position="180"/>
    </location>
</feature>
<dbReference type="EMBL" id="LAHD01000024">
    <property type="protein sequence ID" value="PHK04572.1"/>
    <property type="molecule type" value="Genomic_DNA"/>
</dbReference>
<dbReference type="InterPro" id="IPR013249">
    <property type="entry name" value="RNA_pol_sigma70_r4_t2"/>
</dbReference>
<evidence type="ECO:0000256" key="5">
    <source>
        <dbReference type="ARBA" id="ARBA00023163"/>
    </source>
</evidence>
<dbReference type="Pfam" id="PF08281">
    <property type="entry name" value="Sigma70_r4_2"/>
    <property type="match status" value="1"/>
</dbReference>
<dbReference type="SUPFAM" id="SSF88946">
    <property type="entry name" value="Sigma2 domain of RNA polymerase sigma factors"/>
    <property type="match status" value="1"/>
</dbReference>
<comment type="similarity">
    <text evidence="1">Belongs to the sigma-70 factor family. ECF subfamily.</text>
</comment>
<evidence type="ECO:0000256" key="1">
    <source>
        <dbReference type="ARBA" id="ARBA00010641"/>
    </source>
</evidence>
<dbReference type="CDD" id="cd06171">
    <property type="entry name" value="Sigma70_r4"/>
    <property type="match status" value="1"/>
</dbReference>
<dbReference type="Pfam" id="PF04542">
    <property type="entry name" value="Sigma70_r2"/>
    <property type="match status" value="1"/>
</dbReference>
<evidence type="ECO:0000256" key="3">
    <source>
        <dbReference type="ARBA" id="ARBA00023082"/>
    </source>
</evidence>
<dbReference type="GO" id="GO:0003677">
    <property type="term" value="F:DNA binding"/>
    <property type="evidence" value="ECO:0007669"/>
    <property type="project" value="UniProtKB-KW"/>
</dbReference>
<dbReference type="InterPro" id="IPR013324">
    <property type="entry name" value="RNA_pol_sigma_r3/r4-like"/>
</dbReference>
<dbReference type="InterPro" id="IPR013325">
    <property type="entry name" value="RNA_pol_sigma_r2"/>
</dbReference>
<sequence length="265" mass="30647">MGTQAVAILEVHSCSGNISSAFWQQWELNQDYLYRCCLRWMGGNHTDAEDVLSRAMLKAWQKVRECTGVITNFRAWLTRLTHNLCIDIHRERNTGAKKVESLEAMTVGENFSPVSMFETPDAGLMRKELGAFICRAIDDLQPRLREPFVLHFVHKKSYQEIAQHLRISLNNVYKRIQQARDILQKHLRRYLSGLDDSLLDSSKPSGKREKPVVERYLSYETIISDSQIVKTMESIGERINYEITATCLKTLSHTWYHSPSPLVWS</sequence>
<dbReference type="RefSeq" id="WP_099068155.1">
    <property type="nucleotide sequence ID" value="NZ_LAHD01000024.1"/>
</dbReference>
<dbReference type="GeneID" id="57096050"/>
<keyword evidence="2" id="KW-0805">Transcription regulation</keyword>
<dbReference type="InterPro" id="IPR036388">
    <property type="entry name" value="WH-like_DNA-bd_sf"/>
</dbReference>
<dbReference type="Proteomes" id="UP000222310">
    <property type="component" value="Unassembled WGS sequence"/>
</dbReference>
<dbReference type="Gene3D" id="1.10.1740.10">
    <property type="match status" value="1"/>
</dbReference>
<proteinExistence type="inferred from homology"/>
<evidence type="ECO:0000313" key="8">
    <source>
        <dbReference type="EMBL" id="PHK04572.1"/>
    </source>
</evidence>
<dbReference type="PANTHER" id="PTHR43133">
    <property type="entry name" value="RNA POLYMERASE ECF-TYPE SIGMA FACTO"/>
    <property type="match status" value="1"/>
</dbReference>
<evidence type="ECO:0000259" key="6">
    <source>
        <dbReference type="Pfam" id="PF04542"/>
    </source>
</evidence>
<evidence type="ECO:0000259" key="7">
    <source>
        <dbReference type="Pfam" id="PF08281"/>
    </source>
</evidence>
<evidence type="ECO:0000256" key="4">
    <source>
        <dbReference type="ARBA" id="ARBA00023125"/>
    </source>
</evidence>
<reference evidence="8 9" key="1">
    <citation type="submission" date="2015-02" db="EMBL/GenBank/DDBJ databases">
        <title>Nostoc linckia genome annotation.</title>
        <authorList>
            <person name="Zhou Z."/>
        </authorList>
    </citation>
    <scope>NUCLEOTIDE SEQUENCE [LARGE SCALE GENOMIC DNA]</scope>
    <source>
        <strain evidence="9">z8</strain>
    </source>
</reference>
<evidence type="ECO:0000313" key="9">
    <source>
        <dbReference type="Proteomes" id="UP000222310"/>
    </source>
</evidence>
<dbReference type="InterPro" id="IPR007627">
    <property type="entry name" value="RNA_pol_sigma70_r2"/>
</dbReference>
<protein>
    <recommendedName>
        <fullName evidence="10">RNA polymerase sigma factor</fullName>
    </recommendedName>
</protein>
<keyword evidence="5" id="KW-0804">Transcription</keyword>
<evidence type="ECO:0000256" key="2">
    <source>
        <dbReference type="ARBA" id="ARBA00023015"/>
    </source>
</evidence>
<organism evidence="8 9">
    <name type="scientific">Nostoc linckia z8</name>
    <dbReference type="NCBI Taxonomy" id="1628746"/>
    <lineage>
        <taxon>Bacteria</taxon>
        <taxon>Bacillati</taxon>
        <taxon>Cyanobacteriota</taxon>
        <taxon>Cyanophyceae</taxon>
        <taxon>Nostocales</taxon>
        <taxon>Nostocaceae</taxon>
        <taxon>Nostoc</taxon>
    </lineage>
</organism>
<accession>A0A9Q5ZDD3</accession>
<name>A0A9Q5ZDD3_NOSLI</name>
<keyword evidence="3" id="KW-0731">Sigma factor</keyword>
<dbReference type="GO" id="GO:0016987">
    <property type="term" value="F:sigma factor activity"/>
    <property type="evidence" value="ECO:0007669"/>
    <property type="project" value="UniProtKB-KW"/>
</dbReference>
<dbReference type="GO" id="GO:0006352">
    <property type="term" value="P:DNA-templated transcription initiation"/>
    <property type="evidence" value="ECO:0007669"/>
    <property type="project" value="InterPro"/>
</dbReference>
<dbReference type="NCBIfam" id="TIGR02937">
    <property type="entry name" value="sigma70-ECF"/>
    <property type="match status" value="1"/>
</dbReference>
<dbReference type="PANTHER" id="PTHR43133:SF8">
    <property type="entry name" value="RNA POLYMERASE SIGMA FACTOR HI_1459-RELATED"/>
    <property type="match status" value="1"/>
</dbReference>
<dbReference type="AlphaFoldDB" id="A0A9Q5ZDD3"/>